<evidence type="ECO:0000313" key="5">
    <source>
        <dbReference type="Proteomes" id="UP000078516"/>
    </source>
</evidence>
<reference evidence="4 5" key="1">
    <citation type="submission" date="2016-04" db="EMBL/GenBank/DDBJ databases">
        <title>Draft genome of an Enterococcus thailandicus strain isolated from bovine feces.</title>
        <authorList>
            <person name="Beukers A.G."/>
            <person name="Zaheer R."/>
            <person name="Goji N."/>
            <person name="Cook S.R."/>
            <person name="Amoako K."/>
            <person name="Chaves A.V."/>
            <person name="Ward M.P."/>
            <person name="Mcallister T.A."/>
        </authorList>
    </citation>
    <scope>NUCLEOTIDE SEQUENCE [LARGE SCALE GENOMIC DNA]</scope>
    <source>
        <strain evidence="4 5">F0711D 46</strain>
    </source>
</reference>
<dbReference type="Pfam" id="PF05043">
    <property type="entry name" value="Mga"/>
    <property type="match status" value="1"/>
</dbReference>
<dbReference type="RefSeq" id="WP_067482475.1">
    <property type="nucleotide sequence ID" value="NZ_LWMN01000011.1"/>
</dbReference>
<evidence type="ECO:0000259" key="3">
    <source>
        <dbReference type="Pfam" id="PF05043"/>
    </source>
</evidence>
<comment type="caution">
    <text evidence="4">The sequence shown here is derived from an EMBL/GenBank/DDBJ whole genome shotgun (WGS) entry which is preliminary data.</text>
</comment>
<keyword evidence="5" id="KW-1185">Reference proteome</keyword>
<dbReference type="InterPro" id="IPR007737">
    <property type="entry name" value="Mga_HTH"/>
</dbReference>
<feature type="domain" description="Mga helix-turn-helix" evidence="3">
    <location>
        <begin position="88"/>
        <end position="166"/>
    </location>
</feature>
<keyword evidence="1" id="KW-0805">Transcription regulation</keyword>
<dbReference type="AlphaFoldDB" id="A0A179ERP4"/>
<proteinExistence type="predicted"/>
<evidence type="ECO:0000313" key="4">
    <source>
        <dbReference type="EMBL" id="OAQ55917.1"/>
    </source>
</evidence>
<dbReference type="InterPro" id="IPR050661">
    <property type="entry name" value="BglG_antiterminators"/>
</dbReference>
<evidence type="ECO:0000256" key="2">
    <source>
        <dbReference type="ARBA" id="ARBA00023163"/>
    </source>
</evidence>
<gene>
    <name evidence="4" type="ORF">A6E74_04145</name>
</gene>
<dbReference type="PANTHER" id="PTHR30185">
    <property type="entry name" value="CRYPTIC BETA-GLUCOSIDE BGL OPERON ANTITERMINATOR"/>
    <property type="match status" value="1"/>
</dbReference>
<protein>
    <recommendedName>
        <fullName evidence="3">Mga helix-turn-helix domain-containing protein</fullName>
    </recommendedName>
</protein>
<accession>A0A179ERP4</accession>
<keyword evidence="2" id="KW-0804">Transcription</keyword>
<dbReference type="Proteomes" id="UP000078516">
    <property type="component" value="Unassembled WGS sequence"/>
</dbReference>
<dbReference type="PANTHER" id="PTHR30185:SF18">
    <property type="entry name" value="TRANSCRIPTIONAL REGULATOR MTLR"/>
    <property type="match status" value="1"/>
</dbReference>
<organism evidence="4 5">
    <name type="scientific">Enterococcus thailandicus</name>
    <dbReference type="NCBI Taxonomy" id="417368"/>
    <lineage>
        <taxon>Bacteria</taxon>
        <taxon>Bacillati</taxon>
        <taxon>Bacillota</taxon>
        <taxon>Bacilli</taxon>
        <taxon>Lactobacillales</taxon>
        <taxon>Enterococcaceae</taxon>
        <taxon>Enterococcus</taxon>
    </lineage>
</organism>
<evidence type="ECO:0000256" key="1">
    <source>
        <dbReference type="ARBA" id="ARBA00023015"/>
    </source>
</evidence>
<dbReference type="Gene3D" id="1.10.10.10">
    <property type="entry name" value="Winged helix-like DNA-binding domain superfamily/Winged helix DNA-binding domain"/>
    <property type="match status" value="1"/>
</dbReference>
<name>A0A179ERP4_ENTTH</name>
<dbReference type="InterPro" id="IPR036388">
    <property type="entry name" value="WH-like_DNA-bd_sf"/>
</dbReference>
<sequence length="514" mass="60036">MLVDAKKKELLVLYEIIQSDTCSLQDLSNKLVIPKRTVKDLIRKLNQAISQLLEFHSFIYSTHKGEIQINEHYEKTKMQVFYYLKLIFLRESQRFNYLLLLMDSPDASIAKEELTQKLYISSSYLEKLTTRINKDLKKFNLQIISSNNCYTLSGDELLIRIYIYIFLSDAFQGPEWPFTTIDLATVKQEITLSDAFQLPFHSETEQKNIYLLYAVFKLRIKQASFLEPLENDIQQLLKLLFHTCDLTGSFKQNMPVELPEKHTENEVFVLNFMILCFFPSWVHVQQKLTIGKCFMQTDHVFCQFTQKLTVQLAKHFPTIDTTEKIAFYHYFITLAFTFVSLLGESIIEFHTLYFPTVTETVSADDLQVQLILTEINALCPAKLRSVHVAHYLGSLIYQLIRSETDTQLLIHLKMTKTLTGNYHLKNRLEKLFNHETILLTFSPEKADLIVTDWFEAAQQAIPSFYWNLTNEEVSWQKLVLLIQTLYDKKTQINTTQNLLPAPNNHQKEAPAFIN</sequence>
<dbReference type="EMBL" id="LWMN01000011">
    <property type="protein sequence ID" value="OAQ55917.1"/>
    <property type="molecule type" value="Genomic_DNA"/>
</dbReference>